<keyword evidence="9" id="KW-0902">Two-component regulatory system</keyword>
<dbReference type="SMART" id="SM00387">
    <property type="entry name" value="HATPase_c"/>
    <property type="match status" value="1"/>
</dbReference>
<evidence type="ECO:0000256" key="4">
    <source>
        <dbReference type="ARBA" id="ARBA00022553"/>
    </source>
</evidence>
<feature type="coiled-coil region" evidence="11">
    <location>
        <begin position="343"/>
        <end position="370"/>
    </location>
</feature>
<comment type="catalytic activity">
    <reaction evidence="1">
        <text>ATP + protein L-histidine = ADP + protein N-phospho-L-histidine.</text>
        <dbReference type="EC" id="2.7.13.3"/>
    </reaction>
</comment>
<comment type="subcellular location">
    <subcellularLocation>
        <location evidence="2">Membrane</location>
    </subcellularLocation>
</comment>
<evidence type="ECO:0000256" key="9">
    <source>
        <dbReference type="ARBA" id="ARBA00023012"/>
    </source>
</evidence>
<dbReference type="PANTHER" id="PTHR43547:SF2">
    <property type="entry name" value="HYBRID SIGNAL TRANSDUCTION HISTIDINE KINASE C"/>
    <property type="match status" value="1"/>
</dbReference>
<dbReference type="PROSITE" id="PS50109">
    <property type="entry name" value="HIS_KIN"/>
    <property type="match status" value="1"/>
</dbReference>
<dbReference type="InterPro" id="IPR006189">
    <property type="entry name" value="CHASE_dom"/>
</dbReference>
<dbReference type="PROSITE" id="PS50839">
    <property type="entry name" value="CHASE"/>
    <property type="match status" value="1"/>
</dbReference>
<dbReference type="Pfam" id="PF00512">
    <property type="entry name" value="HisKA"/>
    <property type="match status" value="1"/>
</dbReference>
<proteinExistence type="predicted"/>
<dbReference type="SMART" id="SM00086">
    <property type="entry name" value="PAC"/>
    <property type="match status" value="1"/>
</dbReference>
<evidence type="ECO:0000256" key="6">
    <source>
        <dbReference type="ARBA" id="ARBA00022692"/>
    </source>
</evidence>
<dbReference type="InterPro" id="IPR013655">
    <property type="entry name" value="PAS_fold_3"/>
</dbReference>
<dbReference type="SMART" id="SM00448">
    <property type="entry name" value="REC"/>
    <property type="match status" value="1"/>
</dbReference>
<feature type="domain" description="CHASE" evidence="16">
    <location>
        <begin position="105"/>
        <end position="304"/>
    </location>
</feature>
<evidence type="ECO:0000259" key="15">
    <source>
        <dbReference type="PROSITE" id="PS50113"/>
    </source>
</evidence>
<dbReference type="InterPro" id="IPR000700">
    <property type="entry name" value="PAS-assoc_C"/>
</dbReference>
<keyword evidence="7" id="KW-0418">Kinase</keyword>
<feature type="domain" description="Histidine kinase" evidence="13">
    <location>
        <begin position="499"/>
        <end position="717"/>
    </location>
</feature>
<comment type="caution">
    <text evidence="17">The sequence shown here is derived from an EMBL/GenBank/DDBJ whole genome shotgun (WGS) entry which is preliminary data.</text>
</comment>
<dbReference type="SUPFAM" id="SSF55874">
    <property type="entry name" value="ATPase domain of HSP90 chaperone/DNA topoisomerase II/histidine kinase"/>
    <property type="match status" value="1"/>
</dbReference>
<dbReference type="InterPro" id="IPR003661">
    <property type="entry name" value="HisK_dim/P_dom"/>
</dbReference>
<evidence type="ECO:0000256" key="2">
    <source>
        <dbReference type="ARBA" id="ARBA00004370"/>
    </source>
</evidence>
<dbReference type="InterPro" id="IPR011006">
    <property type="entry name" value="CheY-like_superfamily"/>
</dbReference>
<dbReference type="PROSITE" id="PS50110">
    <property type="entry name" value="RESPONSE_REGULATORY"/>
    <property type="match status" value="1"/>
</dbReference>
<dbReference type="FunFam" id="3.30.565.10:FF:000006">
    <property type="entry name" value="Sensor histidine kinase WalK"/>
    <property type="match status" value="1"/>
</dbReference>
<dbReference type="EC" id="2.7.13.3" evidence="3"/>
<dbReference type="InterPro" id="IPR001610">
    <property type="entry name" value="PAC"/>
</dbReference>
<feature type="transmembrane region" description="Helical" evidence="12">
    <location>
        <begin position="23"/>
        <end position="42"/>
    </location>
</feature>
<dbReference type="Gene3D" id="1.10.287.130">
    <property type="match status" value="1"/>
</dbReference>
<dbReference type="Pfam" id="PF02518">
    <property type="entry name" value="HATPase_c"/>
    <property type="match status" value="1"/>
</dbReference>
<keyword evidence="4" id="KW-0597">Phosphoprotein</keyword>
<dbReference type="Gene3D" id="3.40.50.2300">
    <property type="match status" value="1"/>
</dbReference>
<dbReference type="CDD" id="cd16922">
    <property type="entry name" value="HATPase_EvgS-ArcB-TorS-like"/>
    <property type="match status" value="1"/>
</dbReference>
<keyword evidence="11" id="KW-0175">Coiled coil</keyword>
<dbReference type="InterPro" id="IPR036890">
    <property type="entry name" value="HATPase_C_sf"/>
</dbReference>
<organism evidence="17">
    <name type="scientific">marine sediment metagenome</name>
    <dbReference type="NCBI Taxonomy" id="412755"/>
    <lineage>
        <taxon>unclassified sequences</taxon>
        <taxon>metagenomes</taxon>
        <taxon>ecological metagenomes</taxon>
    </lineage>
</organism>
<keyword evidence="5" id="KW-0808">Transferase</keyword>
<evidence type="ECO:0000259" key="14">
    <source>
        <dbReference type="PROSITE" id="PS50110"/>
    </source>
</evidence>
<dbReference type="Pfam" id="PF03924">
    <property type="entry name" value="CHASE"/>
    <property type="match status" value="1"/>
</dbReference>
<dbReference type="Gene3D" id="3.30.565.10">
    <property type="entry name" value="Histidine kinase-like ATPase, C-terminal domain"/>
    <property type="match status" value="1"/>
</dbReference>
<dbReference type="SUPFAM" id="SSF55785">
    <property type="entry name" value="PYP-like sensor domain (PAS domain)"/>
    <property type="match status" value="1"/>
</dbReference>
<dbReference type="EMBL" id="LAZR01000385">
    <property type="protein sequence ID" value="KKN71363.1"/>
    <property type="molecule type" value="Genomic_DNA"/>
</dbReference>
<evidence type="ECO:0000313" key="17">
    <source>
        <dbReference type="EMBL" id="KKN71363.1"/>
    </source>
</evidence>
<dbReference type="SUPFAM" id="SSF47384">
    <property type="entry name" value="Homodimeric domain of signal transducing histidine kinase"/>
    <property type="match status" value="1"/>
</dbReference>
<evidence type="ECO:0000256" key="10">
    <source>
        <dbReference type="ARBA" id="ARBA00023136"/>
    </source>
</evidence>
<evidence type="ECO:0000256" key="11">
    <source>
        <dbReference type="SAM" id="Coils"/>
    </source>
</evidence>
<dbReference type="Pfam" id="PF00072">
    <property type="entry name" value="Response_reg"/>
    <property type="match status" value="1"/>
</dbReference>
<evidence type="ECO:0000256" key="3">
    <source>
        <dbReference type="ARBA" id="ARBA00012438"/>
    </source>
</evidence>
<gene>
    <name evidence="17" type="ORF">LCGC14_0421840</name>
</gene>
<evidence type="ECO:0000256" key="5">
    <source>
        <dbReference type="ARBA" id="ARBA00022679"/>
    </source>
</evidence>
<keyword evidence="10 12" id="KW-0472">Membrane</keyword>
<evidence type="ECO:0000259" key="13">
    <source>
        <dbReference type="PROSITE" id="PS50109"/>
    </source>
</evidence>
<dbReference type="GO" id="GO:0016020">
    <property type="term" value="C:membrane"/>
    <property type="evidence" value="ECO:0007669"/>
    <property type="project" value="UniProtKB-SubCell"/>
</dbReference>
<reference evidence="17" key="1">
    <citation type="journal article" date="2015" name="Nature">
        <title>Complex archaea that bridge the gap between prokaryotes and eukaryotes.</title>
        <authorList>
            <person name="Spang A."/>
            <person name="Saw J.H."/>
            <person name="Jorgensen S.L."/>
            <person name="Zaremba-Niedzwiedzka K."/>
            <person name="Martijn J."/>
            <person name="Lind A.E."/>
            <person name="van Eijk R."/>
            <person name="Schleper C."/>
            <person name="Guy L."/>
            <person name="Ettema T.J."/>
        </authorList>
    </citation>
    <scope>NUCLEOTIDE SEQUENCE</scope>
</reference>
<dbReference type="AlphaFoldDB" id="A0A0F9VZZ9"/>
<dbReference type="PANTHER" id="PTHR43547">
    <property type="entry name" value="TWO-COMPONENT HISTIDINE KINASE"/>
    <property type="match status" value="1"/>
</dbReference>
<dbReference type="InterPro" id="IPR003594">
    <property type="entry name" value="HATPase_dom"/>
</dbReference>
<dbReference type="InterPro" id="IPR035965">
    <property type="entry name" value="PAS-like_dom_sf"/>
</dbReference>
<dbReference type="InterPro" id="IPR000014">
    <property type="entry name" value="PAS"/>
</dbReference>
<dbReference type="InterPro" id="IPR001789">
    <property type="entry name" value="Sig_transdc_resp-reg_receiver"/>
</dbReference>
<keyword evidence="6 12" id="KW-0812">Transmembrane</keyword>
<protein>
    <recommendedName>
        <fullName evidence="3">histidine kinase</fullName>
        <ecNumber evidence="3">2.7.13.3</ecNumber>
    </recommendedName>
</protein>
<dbReference type="SUPFAM" id="SSF52172">
    <property type="entry name" value="CheY-like"/>
    <property type="match status" value="1"/>
</dbReference>
<dbReference type="PROSITE" id="PS50113">
    <property type="entry name" value="PAC"/>
    <property type="match status" value="1"/>
</dbReference>
<dbReference type="SMART" id="SM00388">
    <property type="entry name" value="HisKA"/>
    <property type="match status" value="1"/>
</dbReference>
<evidence type="ECO:0000256" key="7">
    <source>
        <dbReference type="ARBA" id="ARBA00022777"/>
    </source>
</evidence>
<dbReference type="InterPro" id="IPR004358">
    <property type="entry name" value="Sig_transdc_His_kin-like_C"/>
</dbReference>
<dbReference type="Pfam" id="PF08447">
    <property type="entry name" value="PAS_3"/>
    <property type="match status" value="1"/>
</dbReference>
<dbReference type="InterPro" id="IPR005467">
    <property type="entry name" value="His_kinase_dom"/>
</dbReference>
<accession>A0A0F9VZZ9</accession>
<dbReference type="SMART" id="SM01079">
    <property type="entry name" value="CHASE"/>
    <property type="match status" value="1"/>
</dbReference>
<dbReference type="FunFam" id="1.10.287.130:FF:000001">
    <property type="entry name" value="Two-component sensor histidine kinase"/>
    <property type="match status" value="1"/>
</dbReference>
<evidence type="ECO:0000256" key="8">
    <source>
        <dbReference type="ARBA" id="ARBA00022989"/>
    </source>
</evidence>
<evidence type="ECO:0000256" key="1">
    <source>
        <dbReference type="ARBA" id="ARBA00000085"/>
    </source>
</evidence>
<dbReference type="Gene3D" id="3.30.450.20">
    <property type="entry name" value="PAS domain"/>
    <property type="match status" value="1"/>
</dbReference>
<dbReference type="PRINTS" id="PR00344">
    <property type="entry name" value="BCTRLSENSOR"/>
</dbReference>
<dbReference type="InterPro" id="IPR036097">
    <property type="entry name" value="HisK_dim/P_sf"/>
</dbReference>
<feature type="domain" description="PAC" evidence="15">
    <location>
        <begin position="443"/>
        <end position="495"/>
    </location>
</feature>
<sequence>MPFSRSESSFSLGRAIFSKQNSLSWFAFAIALLATLLAWQYLHQRELTLAERQFETLTTDITSAIRKRMVDHEQILLGAAGLIDASEQVNRHEWKTQIERLRLAEHYPGIMGVGYAEVVAPDQLSSFEARIQAEGFPGFRVHPDGDRPFYTSIVFLEPFTGRNLAAFGYDMYSESTRRQAMQAAVDSAHTTITGPVTLLQETHGKVQAGILMYLPIYTQGASLATTALRTAALKGFVYSPYRMGDLLQGIIGRANPLIGYQLRDITDPAEPKPLFQTYDADPTVAPMFSRQIELQLYGRDWQLGFSSTPLFDSELPGHTLLLTAGIGISLMVFLLASLINFRRDQAEALASRMTEKMRASNEALQQSEERQRLVLKGSNDGWWDVNIEQWRFIASARAWEMLGYPQHRGFQALHRWQAVIAPSSRHLLLKQLQDAVNSDAMSFSCETRFTHKDGTEVPLLIRGAFQRDGEGIAIRASGTMLDLTEQKRVEAMKSEFVSTVSHELRTPLTSISGALGIVNSGTLGAVPEKIQKMLEIAHANSLRLNHLINDLLDMEKLAAGKMSFEMRVQRIDTLVDDAIAANKAYADKHQVQLYREPCAEYWAEIDGIRLHQVMSNFLSNAIKFSPESGKVKILLQRKSGVLRISVSDQGAGIPEAFQAMIFDKFAQADSADNRQKPGTGLGLAISRDLIEQMAGEVGFHSIPGQGATFWLELPLAETESEVAVDAKIERAMKVLVLDDDETFAQFMCLMLRRNGYEPISANSMRAAKQMFAEHNPGALVTDLRLPDGHGLSLIRELRLHPATRHLPILVVSAYCDEGQRLLDGSVQGVAWLDKPVEEFKVLPVLADLVKRMQALTAQS</sequence>
<evidence type="ECO:0000259" key="16">
    <source>
        <dbReference type="PROSITE" id="PS50839"/>
    </source>
</evidence>
<keyword evidence="8 12" id="KW-1133">Transmembrane helix</keyword>
<dbReference type="CDD" id="cd00082">
    <property type="entry name" value="HisKA"/>
    <property type="match status" value="1"/>
</dbReference>
<dbReference type="Gene3D" id="3.30.450.350">
    <property type="entry name" value="CHASE domain"/>
    <property type="match status" value="1"/>
</dbReference>
<evidence type="ECO:0000256" key="12">
    <source>
        <dbReference type="SAM" id="Phobius"/>
    </source>
</evidence>
<name>A0A0F9VZZ9_9ZZZZ</name>
<dbReference type="InterPro" id="IPR042240">
    <property type="entry name" value="CHASE_sf"/>
</dbReference>
<feature type="domain" description="Response regulatory" evidence="14">
    <location>
        <begin position="733"/>
        <end position="849"/>
    </location>
</feature>
<dbReference type="CDD" id="cd00156">
    <property type="entry name" value="REC"/>
    <property type="match status" value="1"/>
</dbReference>
<dbReference type="NCBIfam" id="TIGR00229">
    <property type="entry name" value="sensory_box"/>
    <property type="match status" value="1"/>
</dbReference>
<dbReference type="GO" id="GO:0000155">
    <property type="term" value="F:phosphorelay sensor kinase activity"/>
    <property type="evidence" value="ECO:0007669"/>
    <property type="project" value="InterPro"/>
</dbReference>